<dbReference type="HOGENOM" id="CLU_883271_0_0_1"/>
<dbReference type="PANTHER" id="PTHR46551:SF1">
    <property type="entry name" value="SAP DOMAIN-CONTAINING RIBONUCLEOPROTEIN"/>
    <property type="match status" value="1"/>
</dbReference>
<dbReference type="STRING" id="578458.D8Q8E4"/>
<dbReference type="AlphaFoldDB" id="D8Q8E4"/>
<evidence type="ECO:0000256" key="2">
    <source>
        <dbReference type="SAM" id="MobiDB-lite"/>
    </source>
</evidence>
<dbReference type="KEGG" id="scm:SCHCO_02506852"/>
<protein>
    <recommendedName>
        <fullName evidence="5">THO1-MOS11 C-terminal domain-containing protein</fullName>
    </recommendedName>
</protein>
<keyword evidence="1" id="KW-0597">Phosphoprotein</keyword>
<sequence length="315" mass="33188">MDAKLKSLKVTDLRDLLTKAGEPAPSKANKQDLIARVSASQAALAAYRAKYEAPAAGEAPAMQEEDELVDYTDDVEPAAAPVSAAVPSPPEPAPAASTAAPTSAIAATNSTASAAKAGNAPEAPAADSTSPSTEAAPAVPYDWRNDPAVQEKEDDPPDLKARKARCRRFNVPLVNPTAPTPERKGRRGQGNKTTSPNAQKRAASAVANAESKPPAKGNPIVEGLSEEDKRKLEMRKKRFEQLLPGQMPPKPAPKQENGETKLGANAPPTSPRGTKRTSAEAVDPEEQAKRQRRAERYNGKKSAAETTARQAVQTA</sequence>
<dbReference type="RefSeq" id="XP_003029950.1">
    <property type="nucleotide sequence ID" value="XM_003029904.1"/>
</dbReference>
<dbReference type="Proteomes" id="UP000007431">
    <property type="component" value="Unassembled WGS sequence"/>
</dbReference>
<dbReference type="PANTHER" id="PTHR46551">
    <property type="entry name" value="SAP DOMAIN-CONTAINING RIBONUCLEOPROTEIN"/>
    <property type="match status" value="1"/>
</dbReference>
<dbReference type="VEuPathDB" id="FungiDB:SCHCODRAFT_02506852"/>
<accession>D8Q8E4</accession>
<evidence type="ECO:0000313" key="4">
    <source>
        <dbReference type="Proteomes" id="UP000007431"/>
    </source>
</evidence>
<dbReference type="OrthoDB" id="445357at2759"/>
<dbReference type="GO" id="GO:0016973">
    <property type="term" value="P:poly(A)+ mRNA export from nucleus"/>
    <property type="evidence" value="ECO:0007669"/>
    <property type="project" value="TreeGrafter"/>
</dbReference>
<feature type="non-terminal residue" evidence="3">
    <location>
        <position position="315"/>
    </location>
</feature>
<dbReference type="Gene3D" id="1.10.720.30">
    <property type="entry name" value="SAP domain"/>
    <property type="match status" value="1"/>
</dbReference>
<gene>
    <name evidence="3" type="ORF">SCHCODRAFT_110228</name>
</gene>
<evidence type="ECO:0000256" key="1">
    <source>
        <dbReference type="ARBA" id="ARBA00022553"/>
    </source>
</evidence>
<dbReference type="GO" id="GO:0005634">
    <property type="term" value="C:nucleus"/>
    <property type="evidence" value="ECO:0007669"/>
    <property type="project" value="TreeGrafter"/>
</dbReference>
<dbReference type="InterPro" id="IPR036361">
    <property type="entry name" value="SAP_dom_sf"/>
</dbReference>
<dbReference type="eggNOG" id="ENOG502RCCJ">
    <property type="taxonomic scope" value="Eukaryota"/>
</dbReference>
<name>D8Q8E4_SCHCM</name>
<dbReference type="EMBL" id="GL377308">
    <property type="protein sequence ID" value="EFI95047.1"/>
    <property type="molecule type" value="Genomic_DNA"/>
</dbReference>
<feature type="compositionally biased region" description="Basic and acidic residues" evidence="2">
    <location>
        <begin position="143"/>
        <end position="161"/>
    </location>
</feature>
<dbReference type="InParanoid" id="D8Q8E4"/>
<reference evidence="3 4" key="1">
    <citation type="journal article" date="2010" name="Nat. Biotechnol.">
        <title>Genome sequence of the model mushroom Schizophyllum commune.</title>
        <authorList>
            <person name="Ohm R.A."/>
            <person name="de Jong J.F."/>
            <person name="Lugones L.G."/>
            <person name="Aerts A."/>
            <person name="Kothe E."/>
            <person name="Stajich J.E."/>
            <person name="de Vries R.P."/>
            <person name="Record E."/>
            <person name="Levasseur A."/>
            <person name="Baker S.E."/>
            <person name="Bartholomew K.A."/>
            <person name="Coutinho P.M."/>
            <person name="Erdmann S."/>
            <person name="Fowler T.J."/>
            <person name="Gathman A.C."/>
            <person name="Lombard V."/>
            <person name="Henrissat B."/>
            <person name="Knabe N."/>
            <person name="Kuees U."/>
            <person name="Lilly W.W."/>
            <person name="Lindquist E."/>
            <person name="Lucas S."/>
            <person name="Magnuson J.K."/>
            <person name="Piumi F."/>
            <person name="Raudaskoski M."/>
            <person name="Salamov A."/>
            <person name="Schmutz J."/>
            <person name="Schwarze F.W.M.R."/>
            <person name="vanKuyk P.A."/>
            <person name="Horton J.S."/>
            <person name="Grigoriev I.V."/>
            <person name="Woesten H.A.B."/>
        </authorList>
    </citation>
    <scope>NUCLEOTIDE SEQUENCE [LARGE SCALE GENOMIC DNA]</scope>
    <source>
        <strain evidence="4">H4-8 / FGSC 9210</strain>
    </source>
</reference>
<proteinExistence type="predicted"/>
<organism evidence="4">
    <name type="scientific">Schizophyllum commune (strain H4-8 / FGSC 9210)</name>
    <name type="common">Split gill fungus</name>
    <dbReference type="NCBI Taxonomy" id="578458"/>
    <lineage>
        <taxon>Eukaryota</taxon>
        <taxon>Fungi</taxon>
        <taxon>Dikarya</taxon>
        <taxon>Basidiomycota</taxon>
        <taxon>Agaricomycotina</taxon>
        <taxon>Agaricomycetes</taxon>
        <taxon>Agaricomycetidae</taxon>
        <taxon>Agaricales</taxon>
        <taxon>Schizophyllaceae</taxon>
        <taxon>Schizophyllum</taxon>
    </lineage>
</organism>
<dbReference type="GeneID" id="9591371"/>
<feature type="region of interest" description="Disordered" evidence="2">
    <location>
        <begin position="53"/>
        <end position="315"/>
    </location>
</feature>
<dbReference type="InterPro" id="IPR052240">
    <property type="entry name" value="SAP_domain_ribonucleoprotein"/>
</dbReference>
<dbReference type="OMA" id="HEERYIE"/>
<feature type="compositionally biased region" description="Acidic residues" evidence="2">
    <location>
        <begin position="63"/>
        <end position="76"/>
    </location>
</feature>
<feature type="compositionally biased region" description="Basic and acidic residues" evidence="2">
    <location>
        <begin position="286"/>
        <end position="298"/>
    </location>
</feature>
<feature type="compositionally biased region" description="Polar residues" evidence="2">
    <location>
        <begin position="304"/>
        <end position="315"/>
    </location>
</feature>
<keyword evidence="4" id="KW-1185">Reference proteome</keyword>
<evidence type="ECO:0008006" key="5">
    <source>
        <dbReference type="Google" id="ProtNLM"/>
    </source>
</evidence>
<evidence type="ECO:0000313" key="3">
    <source>
        <dbReference type="EMBL" id="EFI95047.1"/>
    </source>
</evidence>
<feature type="compositionally biased region" description="Low complexity" evidence="2">
    <location>
        <begin position="77"/>
        <end position="86"/>
    </location>
</feature>
<feature type="compositionally biased region" description="Low complexity" evidence="2">
    <location>
        <begin position="94"/>
        <end position="126"/>
    </location>
</feature>